<evidence type="ECO:0000313" key="2">
    <source>
        <dbReference type="Proteomes" id="UP000825799"/>
    </source>
</evidence>
<proteinExistence type="predicted"/>
<gene>
    <name evidence="1" type="ORF">K1X15_03740</name>
</gene>
<name>A0ABX8WKZ6_9HYPH</name>
<sequence length="159" mass="18187">MIAINETLLLVGRMNYVWTNTESLFIYLIAQLMGTTKEAAILVFLTLNTTRARLDLIQRLAKLRTTSPADREAVLGFADRLGKESGLRNKFNHCIYSFDEKGEASTQLMRVADVGEDLRYGKVELLDRNELDRLNAAIDRIVSVNRDIWDYIRNHKIAP</sequence>
<protein>
    <submittedName>
        <fullName evidence="1">Uncharacterized protein</fullName>
    </submittedName>
</protein>
<evidence type="ECO:0000313" key="1">
    <source>
        <dbReference type="EMBL" id="QYO77691.1"/>
    </source>
</evidence>
<keyword evidence="2" id="KW-1185">Reference proteome</keyword>
<dbReference type="Proteomes" id="UP000825799">
    <property type="component" value="Chromosome"/>
</dbReference>
<dbReference type="RefSeq" id="WP_220306145.1">
    <property type="nucleotide sequence ID" value="NZ_CP080590.1"/>
</dbReference>
<reference evidence="1 2" key="1">
    <citation type="submission" date="2021-08" db="EMBL/GenBank/DDBJ databases">
        <title>Devosia salina sp. nov., isolated from the South China Sea sediment.</title>
        <authorList>
            <person name="Zhou Z."/>
        </authorList>
    </citation>
    <scope>NUCLEOTIDE SEQUENCE [LARGE SCALE GENOMIC DNA]</scope>
    <source>
        <strain evidence="1 2">SCS-3</strain>
    </source>
</reference>
<organism evidence="1 2">
    <name type="scientific">Devosia salina</name>
    <dbReference type="NCBI Taxonomy" id="2860336"/>
    <lineage>
        <taxon>Bacteria</taxon>
        <taxon>Pseudomonadati</taxon>
        <taxon>Pseudomonadota</taxon>
        <taxon>Alphaproteobacteria</taxon>
        <taxon>Hyphomicrobiales</taxon>
        <taxon>Devosiaceae</taxon>
        <taxon>Devosia</taxon>
    </lineage>
</organism>
<accession>A0ABX8WKZ6</accession>
<dbReference type="EMBL" id="CP080590">
    <property type="protein sequence ID" value="QYO77691.1"/>
    <property type="molecule type" value="Genomic_DNA"/>
</dbReference>